<dbReference type="EMBL" id="JADIMD010000014">
    <property type="protein sequence ID" value="MBO8473867.1"/>
    <property type="molecule type" value="Genomic_DNA"/>
</dbReference>
<keyword evidence="2" id="KW-0732">Signal</keyword>
<dbReference type="Proteomes" id="UP000823757">
    <property type="component" value="Unassembled WGS sequence"/>
</dbReference>
<feature type="region of interest" description="Disordered" evidence="1">
    <location>
        <begin position="396"/>
        <end position="425"/>
    </location>
</feature>
<feature type="chain" id="PRO_5039074607" evidence="2">
    <location>
        <begin position="22"/>
        <end position="949"/>
    </location>
</feature>
<dbReference type="SUPFAM" id="SSF49464">
    <property type="entry name" value="Carboxypeptidase regulatory domain-like"/>
    <property type="match status" value="1"/>
</dbReference>
<feature type="compositionally biased region" description="Polar residues" evidence="1">
    <location>
        <begin position="413"/>
        <end position="425"/>
    </location>
</feature>
<evidence type="ECO:0000259" key="3">
    <source>
        <dbReference type="Pfam" id="PF14905"/>
    </source>
</evidence>
<dbReference type="InterPro" id="IPR008969">
    <property type="entry name" value="CarboxyPept-like_regulatory"/>
</dbReference>
<sequence>MKIQILALVFFICLGSVIVSAQEADPKQMSALNVIVTEAGTGEPLQMATVYIVPAGDTIVTAFTFSDKKGIASLKDFPAGKYVVNVQSLGFKPYAQEFTFEPQILRTVPVALAENIEELKGASITEMGDLVTVKGDTLIYNAASFRTTSNANLGDLLKKMPGIEVDKGRVKVNGEPVKRITVEGKTFFFDDQAKALEYLPAIIVNQIRVIDKESGGRFGMPRKEMDVRLKEEYREAWFGKASAEGGVSVNDKSSEMLEDGVRGLYNAKLYAQFYGEDDNFTLLGGGNNANASQLSRNASGLSDVASVGVNYNTSRIPEFTTDATASYDFSRDNNRSESHRISLLSSGEQLETSRSQTNVALNNSAKADFRITPQMFPSFLAEGISVSGSFLYNRKKTTSESNSSTTDAAGKELNNSESYMSGNSDDFNADVNLKGKYFLDKERKHHISFEGNIRYDGTRGSSEDFSITRYMSSSSGRNLLYADKSDGLSLSGGADYSVKLADNWSISSELSTDFSTSADSRDAENAADYSRNEYYSRYSADRNISIRQVFDAIYDIRLDQQKSFKTIFGLGVYEDNISRFSKAFGAVENDTDLWQINAGPHLFVSYRDRDWNYTIMTQGRSVAPPRGAAVSTMLDISNPVDVSTGNIYLKTGYHQDVNLNVSYGRMRSSKNYVMMRLSGAIDMNEITRASWYDVSAVRYSIPVNSKRPRYNASLNITYIQSLNKKKSLNLTVMSKAFFSAGTIYIAEGTLAGMDMEKFDYAEMMSWLYGDKDGSEFYSGRSGFMENRTRNLNWSLNADLKYELKDWSLRAGASVNNARTGYSAYPESKVNNWRYNAYTEALWQNRRGWEVEGRFVFNGYSGFSEGYNIPDWLLNLKIAKSIGAITINLSAYDILGSSKSFSHIASAEYVEDTYQNNLGRCILIGISYNFGKWSSWKQSKMEMMERKSNL</sequence>
<evidence type="ECO:0000256" key="1">
    <source>
        <dbReference type="SAM" id="MobiDB-lite"/>
    </source>
</evidence>
<dbReference type="AlphaFoldDB" id="A0A9D9NHQ6"/>
<feature type="domain" description="Outer membrane protein beta-barrel" evidence="3">
    <location>
        <begin position="785"/>
        <end position="927"/>
    </location>
</feature>
<comment type="caution">
    <text evidence="4">The sequence shown here is derived from an EMBL/GenBank/DDBJ whole genome shotgun (WGS) entry which is preliminary data.</text>
</comment>
<protein>
    <submittedName>
        <fullName evidence="4">Outer membrane beta-barrel protein</fullName>
    </submittedName>
</protein>
<reference evidence="4" key="2">
    <citation type="journal article" date="2021" name="PeerJ">
        <title>Extensive microbial diversity within the chicken gut microbiome revealed by metagenomics and culture.</title>
        <authorList>
            <person name="Gilroy R."/>
            <person name="Ravi A."/>
            <person name="Getino M."/>
            <person name="Pursley I."/>
            <person name="Horton D.L."/>
            <person name="Alikhan N.F."/>
            <person name="Baker D."/>
            <person name="Gharbi K."/>
            <person name="Hall N."/>
            <person name="Watson M."/>
            <person name="Adriaenssens E.M."/>
            <person name="Foster-Nyarko E."/>
            <person name="Jarju S."/>
            <person name="Secka A."/>
            <person name="Antonio M."/>
            <person name="Oren A."/>
            <person name="Chaudhuri R.R."/>
            <person name="La Ragione R."/>
            <person name="Hildebrand F."/>
            <person name="Pallen M.J."/>
        </authorList>
    </citation>
    <scope>NUCLEOTIDE SEQUENCE</scope>
    <source>
        <strain evidence="4">B1-13419</strain>
    </source>
</reference>
<organism evidence="4 5">
    <name type="scientific">Candidatus Cryptobacteroides faecigallinarum</name>
    <dbReference type="NCBI Taxonomy" id="2840763"/>
    <lineage>
        <taxon>Bacteria</taxon>
        <taxon>Pseudomonadati</taxon>
        <taxon>Bacteroidota</taxon>
        <taxon>Bacteroidia</taxon>
        <taxon>Bacteroidales</taxon>
        <taxon>Candidatus Cryptobacteroides</taxon>
    </lineage>
</organism>
<gene>
    <name evidence="4" type="ORF">IAB91_01060</name>
</gene>
<dbReference type="Gene3D" id="2.60.40.1120">
    <property type="entry name" value="Carboxypeptidase-like, regulatory domain"/>
    <property type="match status" value="1"/>
</dbReference>
<evidence type="ECO:0000313" key="5">
    <source>
        <dbReference type="Proteomes" id="UP000823757"/>
    </source>
</evidence>
<name>A0A9D9NHQ6_9BACT</name>
<reference evidence="4" key="1">
    <citation type="submission" date="2020-10" db="EMBL/GenBank/DDBJ databases">
        <authorList>
            <person name="Gilroy R."/>
        </authorList>
    </citation>
    <scope>NUCLEOTIDE SEQUENCE</scope>
    <source>
        <strain evidence="4">B1-13419</strain>
    </source>
</reference>
<dbReference type="Pfam" id="PF13620">
    <property type="entry name" value="CarboxypepD_reg"/>
    <property type="match status" value="1"/>
</dbReference>
<feature type="signal peptide" evidence="2">
    <location>
        <begin position="1"/>
        <end position="21"/>
    </location>
</feature>
<evidence type="ECO:0000313" key="4">
    <source>
        <dbReference type="EMBL" id="MBO8473867.1"/>
    </source>
</evidence>
<dbReference type="SUPFAM" id="SSF56935">
    <property type="entry name" value="Porins"/>
    <property type="match status" value="1"/>
</dbReference>
<proteinExistence type="predicted"/>
<dbReference type="InterPro" id="IPR041700">
    <property type="entry name" value="OMP_b-brl_3"/>
</dbReference>
<accession>A0A9D9NHQ6</accession>
<dbReference type="Pfam" id="PF14905">
    <property type="entry name" value="OMP_b-brl_3"/>
    <property type="match status" value="1"/>
</dbReference>
<evidence type="ECO:0000256" key="2">
    <source>
        <dbReference type="SAM" id="SignalP"/>
    </source>
</evidence>